<comment type="caution">
    <text evidence="1">The sequence shown here is derived from an EMBL/GenBank/DDBJ whole genome shotgun (WGS) entry which is preliminary data.</text>
</comment>
<evidence type="ECO:0000313" key="2">
    <source>
        <dbReference type="Proteomes" id="UP000609323"/>
    </source>
</evidence>
<sequence>MRPIIEFCVSNMHFGTDEVMEKLEENPDYDVIEYGCLNNCGLCSAAPYALVNGEIIEADNADKLYELIMAKIKEMEAWDALDFDLD</sequence>
<proteinExistence type="predicted"/>
<dbReference type="EMBL" id="BMHF01000006">
    <property type="protein sequence ID" value="GGA35324.1"/>
    <property type="molecule type" value="Genomic_DNA"/>
</dbReference>
<gene>
    <name evidence="1" type="ORF">GCM10010917_20670</name>
</gene>
<evidence type="ECO:0000313" key="1">
    <source>
        <dbReference type="EMBL" id="GGA35324.1"/>
    </source>
</evidence>
<dbReference type="NCBIfam" id="NF010190">
    <property type="entry name" value="PRK13669.1"/>
    <property type="match status" value="1"/>
</dbReference>
<organism evidence="1 2">
    <name type="scientific">Paenibacillus physcomitrellae</name>
    <dbReference type="NCBI Taxonomy" id="1619311"/>
    <lineage>
        <taxon>Bacteria</taxon>
        <taxon>Bacillati</taxon>
        <taxon>Bacillota</taxon>
        <taxon>Bacilli</taxon>
        <taxon>Bacillales</taxon>
        <taxon>Paenibacillaceae</taxon>
        <taxon>Paenibacillus</taxon>
    </lineage>
</organism>
<protein>
    <submittedName>
        <fullName evidence="1">UPF0349 protein</fullName>
    </submittedName>
</protein>
<dbReference type="Proteomes" id="UP000609323">
    <property type="component" value="Unassembled WGS sequence"/>
</dbReference>
<keyword evidence="2" id="KW-1185">Reference proteome</keyword>
<dbReference type="RefSeq" id="WP_094094058.1">
    <property type="nucleotide sequence ID" value="NZ_BMHF01000006.1"/>
</dbReference>
<reference evidence="2" key="1">
    <citation type="journal article" date="2019" name="Int. J. Syst. Evol. Microbiol.">
        <title>The Global Catalogue of Microorganisms (GCM) 10K type strain sequencing project: providing services to taxonomists for standard genome sequencing and annotation.</title>
        <authorList>
            <consortium name="The Broad Institute Genomics Platform"/>
            <consortium name="The Broad Institute Genome Sequencing Center for Infectious Disease"/>
            <person name="Wu L."/>
            <person name="Ma J."/>
        </authorList>
    </citation>
    <scope>NUCLEOTIDE SEQUENCE [LARGE SCALE GENOMIC DNA]</scope>
    <source>
        <strain evidence="2">CGMCC 1.15044</strain>
    </source>
</reference>
<dbReference type="InterPro" id="IPR009910">
    <property type="entry name" value="DUF1450"/>
</dbReference>
<dbReference type="Pfam" id="PF07293">
    <property type="entry name" value="DUF1450"/>
    <property type="match status" value="1"/>
</dbReference>
<name>A0ABQ1G2Z3_9BACL</name>
<accession>A0ABQ1G2Z3</accession>